<evidence type="ECO:0000256" key="3">
    <source>
        <dbReference type="ARBA" id="ARBA00022989"/>
    </source>
</evidence>
<protein>
    <submittedName>
        <fullName evidence="6">Integral membrane protein</fullName>
    </submittedName>
</protein>
<keyword evidence="2 5" id="KW-0812">Transmembrane</keyword>
<dbReference type="EMBL" id="JABFYL010000017">
    <property type="protein sequence ID" value="NVN49597.1"/>
    <property type="molecule type" value="Genomic_DNA"/>
</dbReference>
<proteinExistence type="predicted"/>
<evidence type="ECO:0000313" key="6">
    <source>
        <dbReference type="EMBL" id="NVN49597.1"/>
    </source>
</evidence>
<dbReference type="Gene3D" id="1.20.120.1630">
    <property type="match status" value="1"/>
</dbReference>
<dbReference type="RefSeq" id="WP_178357966.1">
    <property type="nucleotide sequence ID" value="NZ_JABFYL010000017.1"/>
</dbReference>
<keyword evidence="4 5" id="KW-0472">Membrane</keyword>
<organism evidence="6 7">
    <name type="scientific">Mycolicibacterium hippocampi</name>
    <dbReference type="NCBI Taxonomy" id="659824"/>
    <lineage>
        <taxon>Bacteria</taxon>
        <taxon>Bacillati</taxon>
        <taxon>Actinomycetota</taxon>
        <taxon>Actinomycetes</taxon>
        <taxon>Mycobacteriales</taxon>
        <taxon>Mycobacteriaceae</taxon>
        <taxon>Mycolicibacterium</taxon>
    </lineage>
</organism>
<comment type="caution">
    <text evidence="6">The sequence shown here is derived from an EMBL/GenBank/DDBJ whole genome shotgun (WGS) entry which is preliminary data.</text>
</comment>
<reference evidence="6 7" key="1">
    <citation type="submission" date="2020-05" db="EMBL/GenBank/DDBJ databases">
        <title>Draft genome sequence of Mycobacterium hippocampi DL, isolated from European seabass, Dicentrarchus labrax, reared in fish farms.</title>
        <authorList>
            <person name="Stathopoulou P."/>
            <person name="Asimakis E."/>
            <person name="Tzokas K."/>
            <person name="Batargias C."/>
            <person name="Tsiamis G."/>
        </authorList>
    </citation>
    <scope>NUCLEOTIDE SEQUENCE [LARGE SCALE GENOMIC DNA]</scope>
    <source>
        <strain evidence="6 7">DL</strain>
    </source>
</reference>
<feature type="transmembrane region" description="Helical" evidence="5">
    <location>
        <begin position="108"/>
        <end position="129"/>
    </location>
</feature>
<accession>A0A850PLK0</accession>
<evidence type="ECO:0000256" key="4">
    <source>
        <dbReference type="ARBA" id="ARBA00023136"/>
    </source>
</evidence>
<keyword evidence="3 5" id="KW-1133">Transmembrane helix</keyword>
<dbReference type="AlphaFoldDB" id="A0A850PLK0"/>
<comment type="subcellular location">
    <subcellularLocation>
        <location evidence="1">Endomembrane system</location>
        <topology evidence="1">Multi-pass membrane protein</topology>
    </subcellularLocation>
</comment>
<feature type="transmembrane region" description="Helical" evidence="5">
    <location>
        <begin position="75"/>
        <end position="96"/>
    </location>
</feature>
<feature type="transmembrane region" description="Helical" evidence="5">
    <location>
        <begin position="35"/>
        <end position="54"/>
    </location>
</feature>
<evidence type="ECO:0000256" key="1">
    <source>
        <dbReference type="ARBA" id="ARBA00004127"/>
    </source>
</evidence>
<evidence type="ECO:0000256" key="5">
    <source>
        <dbReference type="SAM" id="Phobius"/>
    </source>
</evidence>
<feature type="transmembrane region" description="Helical" evidence="5">
    <location>
        <begin position="176"/>
        <end position="196"/>
    </location>
</feature>
<dbReference type="InterPro" id="IPR052527">
    <property type="entry name" value="Metal_cation-efflux_comp"/>
</dbReference>
<name>A0A850PLK0_9MYCO</name>
<dbReference type="InterPro" id="IPR007318">
    <property type="entry name" value="Phopholipid_MeTrfase"/>
</dbReference>
<dbReference type="Pfam" id="PF04191">
    <property type="entry name" value="PEMT"/>
    <property type="match status" value="1"/>
</dbReference>
<dbReference type="PANTHER" id="PTHR43847:SF1">
    <property type="entry name" value="BLL3993 PROTEIN"/>
    <property type="match status" value="1"/>
</dbReference>
<dbReference type="PANTHER" id="PTHR43847">
    <property type="entry name" value="BLL3993 PROTEIN"/>
    <property type="match status" value="1"/>
</dbReference>
<evidence type="ECO:0000313" key="7">
    <source>
        <dbReference type="Proteomes" id="UP000570517"/>
    </source>
</evidence>
<gene>
    <name evidence="6" type="ORF">HLY00_5717</name>
</gene>
<dbReference type="GO" id="GO:0012505">
    <property type="term" value="C:endomembrane system"/>
    <property type="evidence" value="ECO:0007669"/>
    <property type="project" value="UniProtKB-SubCell"/>
</dbReference>
<dbReference type="Proteomes" id="UP000570517">
    <property type="component" value="Unassembled WGS sequence"/>
</dbReference>
<sequence>MKLALQSLASALFGLLLFGSALFLPAGTFHYWQGWVFIAVFTVCTLVPSSYLAVRSPAALERRLRAGPTAETRPAQRIIISAAGAAFVAVLVVSALDWRFGWSPVPVWLVVVGNLAVAVGLVGAQLVVVQNQYAGSTIRVEDDQPLVSTGMYGVVRHPLYSASLVMMIGLPPALGSLWGLVVVALTFPAVLVARVVDEEKALVDELAGYREYRARVRYRLIPGVW</sequence>
<keyword evidence="7" id="KW-1185">Reference proteome</keyword>
<evidence type="ECO:0000256" key="2">
    <source>
        <dbReference type="ARBA" id="ARBA00022692"/>
    </source>
</evidence>